<keyword evidence="3" id="KW-0812">Transmembrane</keyword>
<feature type="transmembrane region" description="Helical" evidence="3">
    <location>
        <begin position="298"/>
        <end position="317"/>
    </location>
</feature>
<reference evidence="5" key="1">
    <citation type="submission" date="2020-12" db="EMBL/GenBank/DDBJ databases">
        <title>Metabolic potential, ecology and presence of endohyphal bacteria is reflected in genomic diversity of Mucoromycotina.</title>
        <authorList>
            <person name="Muszewska A."/>
            <person name="Okrasinska A."/>
            <person name="Steczkiewicz K."/>
            <person name="Drgas O."/>
            <person name="Orlowska M."/>
            <person name="Perlinska-Lenart U."/>
            <person name="Aleksandrzak-Piekarczyk T."/>
            <person name="Szatraj K."/>
            <person name="Zielenkiewicz U."/>
            <person name="Pilsyk S."/>
            <person name="Malc E."/>
            <person name="Mieczkowski P."/>
            <person name="Kruszewska J.S."/>
            <person name="Biernat P."/>
            <person name="Pawlowska J."/>
        </authorList>
    </citation>
    <scope>NUCLEOTIDE SEQUENCE</scope>
    <source>
        <strain evidence="5">WA0000067209</strain>
    </source>
</reference>
<dbReference type="GO" id="GO:0016020">
    <property type="term" value="C:membrane"/>
    <property type="evidence" value="ECO:0007669"/>
    <property type="project" value="UniProtKB-SubCell"/>
</dbReference>
<dbReference type="AlphaFoldDB" id="A0A8H7Q778"/>
<feature type="transmembrane region" description="Helical" evidence="3">
    <location>
        <begin position="329"/>
        <end position="349"/>
    </location>
</feature>
<evidence type="ECO:0000259" key="4">
    <source>
        <dbReference type="PROSITE" id="PS50850"/>
    </source>
</evidence>
<feature type="transmembrane region" description="Helical" evidence="3">
    <location>
        <begin position="104"/>
        <end position="125"/>
    </location>
</feature>
<evidence type="ECO:0000256" key="1">
    <source>
        <dbReference type="ARBA" id="ARBA00004141"/>
    </source>
</evidence>
<protein>
    <recommendedName>
        <fullName evidence="4">Major facilitator superfamily (MFS) profile domain-containing protein</fullName>
    </recommendedName>
</protein>
<dbReference type="InterPro" id="IPR050327">
    <property type="entry name" value="Proton-linked_MCT"/>
</dbReference>
<accession>A0A8H7Q778</accession>
<sequence>MTKIEINPQLFSSVMGGHYSHEFRGIMQAYYDQYVFNYSVTGVQLTAVGTLMYVVLNLVSPMCHVLKSHFGPKIMIISGTIIMSLGLILAGFSTKIWHLYLTQGIMYGIGGSLMFTTAMGIAPQWFDKRRGLALGICASGSGIGGLIFPFIMNPLLERLGAPWCYRILGFISLALGLFASMFIKERFPQKGKKLGDLMHFSIAKESTFLVWIAGADLCLLGYMVPFYLIPTYAQDHGMTASQGASLISVLSAFNFLGRIVTGFWGDYIGRLNTEIICMVLSGLFVGVIWVFATSYGVLVAFCVLYGFTCGAYFALMSPVTALVTGIERYANCFSVFLVLQAVGYCGAPIAEAIQSATGPGLYLSAQLFSCFTFILGAICMFILKLKMTKRVFSKI</sequence>
<gene>
    <name evidence="5" type="ORF">INT43_002454</name>
</gene>
<comment type="caution">
    <text evidence="5">The sequence shown here is derived from an EMBL/GenBank/DDBJ whole genome shotgun (WGS) entry which is preliminary data.</text>
</comment>
<comment type="similarity">
    <text evidence="2">Belongs to the major facilitator superfamily. Monocarboxylate porter (TC 2.A.1.13) family.</text>
</comment>
<dbReference type="InterPro" id="IPR011701">
    <property type="entry name" value="MFS"/>
</dbReference>
<dbReference type="Gene3D" id="1.20.1250.20">
    <property type="entry name" value="MFS general substrate transporter like domains"/>
    <property type="match status" value="2"/>
</dbReference>
<evidence type="ECO:0000256" key="2">
    <source>
        <dbReference type="ARBA" id="ARBA00006727"/>
    </source>
</evidence>
<feature type="transmembrane region" description="Helical" evidence="3">
    <location>
        <begin position="35"/>
        <end position="58"/>
    </location>
</feature>
<feature type="transmembrane region" description="Helical" evidence="3">
    <location>
        <begin position="271"/>
        <end position="292"/>
    </location>
</feature>
<comment type="subcellular location">
    <subcellularLocation>
        <location evidence="1">Membrane</location>
        <topology evidence="1">Multi-pass membrane protein</topology>
    </subcellularLocation>
</comment>
<keyword evidence="6" id="KW-1185">Reference proteome</keyword>
<dbReference type="SUPFAM" id="SSF103473">
    <property type="entry name" value="MFS general substrate transporter"/>
    <property type="match status" value="1"/>
</dbReference>
<feature type="domain" description="Major facilitator superfamily (MFS) profile" evidence="4">
    <location>
        <begin position="9"/>
        <end position="388"/>
    </location>
</feature>
<feature type="transmembrane region" description="Helical" evidence="3">
    <location>
        <begin position="163"/>
        <end position="183"/>
    </location>
</feature>
<dbReference type="Proteomes" id="UP000654370">
    <property type="component" value="Unassembled WGS sequence"/>
</dbReference>
<evidence type="ECO:0000256" key="3">
    <source>
        <dbReference type="SAM" id="Phobius"/>
    </source>
</evidence>
<feature type="transmembrane region" description="Helical" evidence="3">
    <location>
        <begin position="361"/>
        <end position="383"/>
    </location>
</feature>
<dbReference type="InterPro" id="IPR036259">
    <property type="entry name" value="MFS_trans_sf"/>
</dbReference>
<feature type="transmembrane region" description="Helical" evidence="3">
    <location>
        <begin position="132"/>
        <end position="151"/>
    </location>
</feature>
<dbReference type="EMBL" id="JAEPQZ010000001">
    <property type="protein sequence ID" value="KAG2186016.1"/>
    <property type="molecule type" value="Genomic_DNA"/>
</dbReference>
<dbReference type="PROSITE" id="PS50850">
    <property type="entry name" value="MFS"/>
    <property type="match status" value="1"/>
</dbReference>
<dbReference type="OrthoDB" id="6499973at2759"/>
<feature type="transmembrane region" description="Helical" evidence="3">
    <location>
        <begin position="208"/>
        <end position="228"/>
    </location>
</feature>
<evidence type="ECO:0000313" key="5">
    <source>
        <dbReference type="EMBL" id="KAG2186016.1"/>
    </source>
</evidence>
<proteinExistence type="inferred from homology"/>
<evidence type="ECO:0000313" key="6">
    <source>
        <dbReference type="Proteomes" id="UP000654370"/>
    </source>
</evidence>
<name>A0A8H7Q778_MORIS</name>
<keyword evidence="3" id="KW-1133">Transmembrane helix</keyword>
<dbReference type="Pfam" id="PF07690">
    <property type="entry name" value="MFS_1"/>
    <property type="match status" value="1"/>
</dbReference>
<keyword evidence="3" id="KW-0472">Membrane</keyword>
<dbReference type="InterPro" id="IPR020846">
    <property type="entry name" value="MFS_dom"/>
</dbReference>
<dbReference type="PANTHER" id="PTHR11360:SF284">
    <property type="entry name" value="EG:103B4.3 PROTEIN-RELATED"/>
    <property type="match status" value="1"/>
</dbReference>
<dbReference type="PANTHER" id="PTHR11360">
    <property type="entry name" value="MONOCARBOXYLATE TRANSPORTER"/>
    <property type="match status" value="1"/>
</dbReference>
<dbReference type="GO" id="GO:0022857">
    <property type="term" value="F:transmembrane transporter activity"/>
    <property type="evidence" value="ECO:0007669"/>
    <property type="project" value="InterPro"/>
</dbReference>
<organism evidence="5 6">
    <name type="scientific">Mortierella isabellina</name>
    <name type="common">Filamentous fungus</name>
    <name type="synonym">Umbelopsis isabellina</name>
    <dbReference type="NCBI Taxonomy" id="91625"/>
    <lineage>
        <taxon>Eukaryota</taxon>
        <taxon>Fungi</taxon>
        <taxon>Fungi incertae sedis</taxon>
        <taxon>Mucoromycota</taxon>
        <taxon>Mucoromycotina</taxon>
        <taxon>Umbelopsidomycetes</taxon>
        <taxon>Umbelopsidales</taxon>
        <taxon>Umbelopsidaceae</taxon>
        <taxon>Umbelopsis</taxon>
    </lineage>
</organism>
<feature type="transmembrane region" description="Helical" evidence="3">
    <location>
        <begin position="70"/>
        <end position="92"/>
    </location>
</feature>